<comment type="caution">
    <text evidence="1">The sequence shown here is derived from an EMBL/GenBank/DDBJ whole genome shotgun (WGS) entry which is preliminary data.</text>
</comment>
<dbReference type="AlphaFoldDB" id="A0AAD9A4V1"/>
<keyword evidence="2" id="KW-1185">Reference proteome</keyword>
<dbReference type="Proteomes" id="UP001243330">
    <property type="component" value="Unassembled WGS sequence"/>
</dbReference>
<gene>
    <name evidence="1" type="ORF">CCHR01_16850</name>
</gene>
<reference evidence="1" key="1">
    <citation type="submission" date="2023-01" db="EMBL/GenBank/DDBJ databases">
        <title>Colletotrichum chrysophilum M932 genome sequence.</title>
        <authorList>
            <person name="Baroncelli R."/>
        </authorList>
    </citation>
    <scope>NUCLEOTIDE SEQUENCE</scope>
    <source>
        <strain evidence="1">M932</strain>
    </source>
</reference>
<evidence type="ECO:0000313" key="1">
    <source>
        <dbReference type="EMBL" id="KAK1840520.1"/>
    </source>
</evidence>
<organism evidence="1 2">
    <name type="scientific">Colletotrichum chrysophilum</name>
    <dbReference type="NCBI Taxonomy" id="1836956"/>
    <lineage>
        <taxon>Eukaryota</taxon>
        <taxon>Fungi</taxon>
        <taxon>Dikarya</taxon>
        <taxon>Ascomycota</taxon>
        <taxon>Pezizomycotina</taxon>
        <taxon>Sordariomycetes</taxon>
        <taxon>Hypocreomycetidae</taxon>
        <taxon>Glomerellales</taxon>
        <taxon>Glomerellaceae</taxon>
        <taxon>Colletotrichum</taxon>
        <taxon>Colletotrichum gloeosporioides species complex</taxon>
    </lineage>
</organism>
<name>A0AAD9A4V1_9PEZI</name>
<dbReference type="EMBL" id="JAQOWY010000554">
    <property type="protein sequence ID" value="KAK1840520.1"/>
    <property type="molecule type" value="Genomic_DNA"/>
</dbReference>
<sequence>MDGWRPFVVAAFDWLEPSPVCWVLSALPCVADGSRRCHSIRLRAARGYVKWSGPYPSVGFVVMSSEVHQRDIVAGPMQMRTPTRAISCRSVGGSPYFRGRQH</sequence>
<accession>A0AAD9A4V1</accession>
<protein>
    <submittedName>
        <fullName evidence="1">Uncharacterized protein</fullName>
    </submittedName>
</protein>
<proteinExistence type="predicted"/>
<evidence type="ECO:0000313" key="2">
    <source>
        <dbReference type="Proteomes" id="UP001243330"/>
    </source>
</evidence>